<dbReference type="GO" id="GO:0051920">
    <property type="term" value="F:peroxiredoxin activity"/>
    <property type="evidence" value="ECO:0007669"/>
    <property type="project" value="InterPro"/>
</dbReference>
<dbReference type="InterPro" id="IPR003779">
    <property type="entry name" value="CMD-like"/>
</dbReference>
<organism evidence="2 3">
    <name type="scientific">Burkholderia lata (strain ATCC 17760 / DSM 23089 / LMG 22485 / NCIMB 9086 / R18194 / 383)</name>
    <dbReference type="NCBI Taxonomy" id="482957"/>
    <lineage>
        <taxon>Bacteria</taxon>
        <taxon>Pseudomonadati</taxon>
        <taxon>Pseudomonadota</taxon>
        <taxon>Betaproteobacteria</taxon>
        <taxon>Burkholderiales</taxon>
        <taxon>Burkholderiaceae</taxon>
        <taxon>Burkholderia</taxon>
        <taxon>Burkholderia cepacia complex</taxon>
    </lineage>
</organism>
<dbReference type="InterPro" id="IPR052512">
    <property type="entry name" value="4CMD/NDH-1_regulator"/>
</dbReference>
<evidence type="ECO:0000259" key="1">
    <source>
        <dbReference type="Pfam" id="PF02627"/>
    </source>
</evidence>
<dbReference type="AlphaFoldDB" id="A0A6P2YGW3"/>
<name>A0A6P2YGW3_BURL3</name>
<dbReference type="Proteomes" id="UP000494110">
    <property type="component" value="Unassembled WGS sequence"/>
</dbReference>
<accession>A0A6P2YGW3</accession>
<dbReference type="PANTHER" id="PTHR33570">
    <property type="entry name" value="4-CARBOXYMUCONOLACTONE DECARBOXYLASE FAMILY PROTEIN"/>
    <property type="match status" value="1"/>
</dbReference>
<dbReference type="PANTHER" id="PTHR33570:SF10">
    <property type="entry name" value="GAMMA-CARBOXYMUCONOLACTONE DECARBOXYLASE"/>
    <property type="match status" value="1"/>
</dbReference>
<protein>
    <submittedName>
        <fullName evidence="2">Decarboxylase</fullName>
    </submittedName>
</protein>
<dbReference type="Pfam" id="PF02627">
    <property type="entry name" value="CMD"/>
    <property type="match status" value="1"/>
</dbReference>
<dbReference type="SUPFAM" id="SSF69118">
    <property type="entry name" value="AhpD-like"/>
    <property type="match status" value="1"/>
</dbReference>
<dbReference type="RefSeq" id="WP_175013586.1">
    <property type="nucleotide sequence ID" value="NZ_CABVQN010000018.1"/>
</dbReference>
<dbReference type="Gene3D" id="1.20.1290.10">
    <property type="entry name" value="AhpD-like"/>
    <property type="match status" value="1"/>
</dbReference>
<proteinExistence type="predicted"/>
<gene>
    <name evidence="2" type="ORF">BLA39750_03844</name>
</gene>
<evidence type="ECO:0000313" key="3">
    <source>
        <dbReference type="Proteomes" id="UP000494110"/>
    </source>
</evidence>
<dbReference type="EMBL" id="CABVQN010000018">
    <property type="protein sequence ID" value="VWD19898.1"/>
    <property type="molecule type" value="Genomic_DNA"/>
</dbReference>
<feature type="domain" description="Carboxymuconolactone decarboxylase-like" evidence="1">
    <location>
        <begin position="36"/>
        <end position="121"/>
    </location>
</feature>
<reference evidence="2 3" key="1">
    <citation type="submission" date="2019-09" db="EMBL/GenBank/DDBJ databases">
        <authorList>
            <person name="Depoorter E."/>
        </authorList>
    </citation>
    <scope>NUCLEOTIDE SEQUENCE [LARGE SCALE GENOMIC DNA]</scope>
    <source>
        <strain evidence="2">R-39750</strain>
    </source>
</reference>
<evidence type="ECO:0000313" key="2">
    <source>
        <dbReference type="EMBL" id="VWD19898.1"/>
    </source>
</evidence>
<dbReference type="InterPro" id="IPR029032">
    <property type="entry name" value="AhpD-like"/>
</dbReference>
<sequence length="152" mass="16410">MERLVEDRYTRGWNKLKEIDGEVGERVIAALAPIAPDFGRLLVEFGFGDIYSRPQLDLKAREIATIAALAALGNAQPQLKVHIEAALNVGCTRDEIVEVFMQMAVYAGFPAALNALFAAHEVFVRRDEVEAAGNADEAGGIANARDAAVQDA</sequence>